<organism evidence="2 3">
    <name type="scientific">Elysia crispata</name>
    <name type="common">lettuce slug</name>
    <dbReference type="NCBI Taxonomy" id="231223"/>
    <lineage>
        <taxon>Eukaryota</taxon>
        <taxon>Metazoa</taxon>
        <taxon>Spiralia</taxon>
        <taxon>Lophotrochozoa</taxon>
        <taxon>Mollusca</taxon>
        <taxon>Gastropoda</taxon>
        <taxon>Heterobranchia</taxon>
        <taxon>Euthyneura</taxon>
        <taxon>Panpulmonata</taxon>
        <taxon>Sacoglossa</taxon>
        <taxon>Placobranchoidea</taxon>
        <taxon>Plakobranchidae</taxon>
        <taxon>Elysia</taxon>
    </lineage>
</organism>
<feature type="region of interest" description="Disordered" evidence="1">
    <location>
        <begin position="142"/>
        <end position="168"/>
    </location>
</feature>
<sequence length="212" mass="24178">MGPESAPYYQKVFYGTRKCPILPEGVLWDQKVPHITRKCFQEVSLATRECPILPESVLWDQKVPHITRKCFQEVSLATRECPILPESDHATRISPILPERVPRKCSMGPESVPCDQRVSQLQKVSHVTRKCPMRGCDTVEQRDNSFRPAGKRDRAADDRSRPQPLLTPDLGGLNTAACRIHLCRNCMTNYSHATSFYYHFSPVTQQSIVRLD</sequence>
<proteinExistence type="predicted"/>
<comment type="caution">
    <text evidence="2">The sequence shown here is derived from an EMBL/GenBank/DDBJ whole genome shotgun (WGS) entry which is preliminary data.</text>
</comment>
<gene>
    <name evidence="2" type="ORF">RRG08_016801</name>
</gene>
<evidence type="ECO:0000256" key="1">
    <source>
        <dbReference type="SAM" id="MobiDB-lite"/>
    </source>
</evidence>
<accession>A0AAE1DPW8</accession>
<name>A0AAE1DPW8_9GAST</name>
<evidence type="ECO:0000313" key="3">
    <source>
        <dbReference type="Proteomes" id="UP001283361"/>
    </source>
</evidence>
<protein>
    <submittedName>
        <fullName evidence="2">Uncharacterized protein</fullName>
    </submittedName>
</protein>
<dbReference type="Proteomes" id="UP001283361">
    <property type="component" value="Unassembled WGS sequence"/>
</dbReference>
<feature type="compositionally biased region" description="Basic and acidic residues" evidence="1">
    <location>
        <begin position="142"/>
        <end position="161"/>
    </location>
</feature>
<reference evidence="2" key="1">
    <citation type="journal article" date="2023" name="G3 (Bethesda)">
        <title>A reference genome for the long-term kleptoplast-retaining sea slug Elysia crispata morphotype clarki.</title>
        <authorList>
            <person name="Eastman K.E."/>
            <person name="Pendleton A.L."/>
            <person name="Shaikh M.A."/>
            <person name="Suttiyut T."/>
            <person name="Ogas R."/>
            <person name="Tomko P."/>
            <person name="Gavelis G."/>
            <person name="Widhalm J.R."/>
            <person name="Wisecaver J.H."/>
        </authorList>
    </citation>
    <scope>NUCLEOTIDE SEQUENCE</scope>
    <source>
        <strain evidence="2">ECLA1</strain>
    </source>
</reference>
<keyword evidence="3" id="KW-1185">Reference proteome</keyword>
<evidence type="ECO:0000313" key="2">
    <source>
        <dbReference type="EMBL" id="KAK3778337.1"/>
    </source>
</evidence>
<dbReference type="AlphaFoldDB" id="A0AAE1DPW8"/>
<dbReference type="EMBL" id="JAWDGP010002977">
    <property type="protein sequence ID" value="KAK3778337.1"/>
    <property type="molecule type" value="Genomic_DNA"/>
</dbReference>